<protein>
    <recommendedName>
        <fullName evidence="4">serine-type D-Ala-D-Ala carboxypeptidase</fullName>
        <ecNumber evidence="4">3.4.16.4</ecNumber>
    </recommendedName>
</protein>
<dbReference type="InterPro" id="IPR018044">
    <property type="entry name" value="Peptidase_S11"/>
</dbReference>
<dbReference type="GO" id="GO:0009252">
    <property type="term" value="P:peptidoglycan biosynthetic process"/>
    <property type="evidence" value="ECO:0007669"/>
    <property type="project" value="UniProtKB-UniPathway"/>
</dbReference>
<keyword evidence="9" id="KW-0133">Cell shape</keyword>
<dbReference type="GO" id="GO:0006508">
    <property type="term" value="P:proteolysis"/>
    <property type="evidence" value="ECO:0007669"/>
    <property type="project" value="UniProtKB-KW"/>
</dbReference>
<evidence type="ECO:0000256" key="13">
    <source>
        <dbReference type="PIRSR" id="PIRSR618044-1"/>
    </source>
</evidence>
<feature type="domain" description="Peptidase S11 D-Ala-D-Ala carboxypeptidase A C-terminal" evidence="17">
    <location>
        <begin position="277"/>
        <end position="367"/>
    </location>
</feature>
<comment type="catalytic activity">
    <reaction evidence="12">
        <text>Preferential cleavage: (Ac)2-L-Lys-D-Ala-|-D-Ala. Also transpeptidation of peptidyl-alanyl moieties that are N-acyl substituents of D-alanine.</text>
        <dbReference type="EC" id="3.4.16.4"/>
    </reaction>
</comment>
<proteinExistence type="inferred from homology"/>
<dbReference type="InterPro" id="IPR037167">
    <property type="entry name" value="Peptidase_S11_C_sf"/>
</dbReference>
<keyword evidence="6" id="KW-0645">Protease</keyword>
<evidence type="ECO:0000313" key="19">
    <source>
        <dbReference type="Proteomes" id="UP000242763"/>
    </source>
</evidence>
<dbReference type="RefSeq" id="WP_091522273.1">
    <property type="nucleotide sequence ID" value="NZ_FORF01000012.1"/>
</dbReference>
<dbReference type="EC" id="3.4.16.4" evidence="4"/>
<name>A0A1I3PA07_9HYPH</name>
<dbReference type="Gene3D" id="3.40.710.10">
    <property type="entry name" value="DD-peptidase/beta-lactamase superfamily"/>
    <property type="match status" value="1"/>
</dbReference>
<keyword evidence="10" id="KW-0573">Peptidoglycan synthesis</keyword>
<dbReference type="SUPFAM" id="SSF56601">
    <property type="entry name" value="beta-lactamase/transpeptidase-like"/>
    <property type="match status" value="1"/>
</dbReference>
<evidence type="ECO:0000256" key="6">
    <source>
        <dbReference type="ARBA" id="ARBA00022670"/>
    </source>
</evidence>
<dbReference type="InterPro" id="IPR015956">
    <property type="entry name" value="Peniciliin-bd_prot_C_sf"/>
</dbReference>
<dbReference type="PRINTS" id="PR00725">
    <property type="entry name" value="DADACBPTASE1"/>
</dbReference>
<evidence type="ECO:0000256" key="1">
    <source>
        <dbReference type="ARBA" id="ARBA00003217"/>
    </source>
</evidence>
<sequence>MYFLSSILRVGSSFALGLAILSAASAQSFDTSAKQAFVVDQQTGTLLFTKDADKLFPPASLAKMMTMEVVFHAIKSGKLSFDDEFRVSENAWRTGGAPSRTSTMFAELGSSIRLEDLIQGVIVQSANDGCIIIAEGMAGSEEGFVQLMNERAREIGLSRSVFRNSTGLPAEGQFVTARELVQLANHLWREYPEFYKFYSQREFTWNKILQRNRNPLLAMDIGADGLKTGFTEESGYAIVGSAERDGRRVFLALSGMESDRQRADEARKVLDWSMRAFERQEIFAAGEIVGEAKTYGGEKGSVGLRAQGPVGVLIPSANRDRLIARIVYDGPVLAPVEEGAPIGKLRVWVGETLTQETPLFAAESVGVGTIHQRALDAVEELAIGWLR</sequence>
<dbReference type="InterPro" id="IPR001967">
    <property type="entry name" value="Peptidase_S11_N"/>
</dbReference>
<evidence type="ECO:0000256" key="2">
    <source>
        <dbReference type="ARBA" id="ARBA00004752"/>
    </source>
</evidence>
<evidence type="ECO:0000256" key="8">
    <source>
        <dbReference type="ARBA" id="ARBA00022801"/>
    </source>
</evidence>
<dbReference type="PANTHER" id="PTHR21581">
    <property type="entry name" value="D-ALANYL-D-ALANINE CARBOXYPEPTIDASE"/>
    <property type="match status" value="1"/>
</dbReference>
<evidence type="ECO:0000256" key="16">
    <source>
        <dbReference type="SAM" id="SignalP"/>
    </source>
</evidence>
<comment type="similarity">
    <text evidence="3 15">Belongs to the peptidase S11 family.</text>
</comment>
<evidence type="ECO:0000256" key="15">
    <source>
        <dbReference type="RuleBase" id="RU004016"/>
    </source>
</evidence>
<organism evidence="18 19">
    <name type="scientific">Aquamicrobium aerolatum DSM 21857</name>
    <dbReference type="NCBI Taxonomy" id="1121003"/>
    <lineage>
        <taxon>Bacteria</taxon>
        <taxon>Pseudomonadati</taxon>
        <taxon>Pseudomonadota</taxon>
        <taxon>Alphaproteobacteria</taxon>
        <taxon>Hyphomicrobiales</taxon>
        <taxon>Phyllobacteriaceae</taxon>
        <taxon>Aerobium</taxon>
    </lineage>
</organism>
<dbReference type="EMBL" id="FORF01000012">
    <property type="protein sequence ID" value="SFJ18147.1"/>
    <property type="molecule type" value="Genomic_DNA"/>
</dbReference>
<feature type="binding site" evidence="14">
    <location>
        <position position="227"/>
    </location>
    <ligand>
        <name>substrate</name>
    </ligand>
</feature>
<dbReference type="Pfam" id="PF00768">
    <property type="entry name" value="Peptidase_S11"/>
    <property type="match status" value="1"/>
</dbReference>
<dbReference type="GO" id="GO:0009002">
    <property type="term" value="F:serine-type D-Ala-D-Ala carboxypeptidase activity"/>
    <property type="evidence" value="ECO:0007669"/>
    <property type="project" value="UniProtKB-EC"/>
</dbReference>
<feature type="active site" evidence="13">
    <location>
        <position position="125"/>
    </location>
</feature>
<keyword evidence="5 18" id="KW-0121">Carboxypeptidase</keyword>
<dbReference type="InterPro" id="IPR012907">
    <property type="entry name" value="Peptidase_S11_C"/>
</dbReference>
<dbReference type="STRING" id="1121003.SAMN03080618_02256"/>
<evidence type="ECO:0000256" key="12">
    <source>
        <dbReference type="ARBA" id="ARBA00034000"/>
    </source>
</evidence>
<evidence type="ECO:0000256" key="14">
    <source>
        <dbReference type="PIRSR" id="PIRSR618044-2"/>
    </source>
</evidence>
<dbReference type="Gene3D" id="2.60.410.10">
    <property type="entry name" value="D-Ala-D-Ala carboxypeptidase, C-terminal domain"/>
    <property type="match status" value="1"/>
</dbReference>
<dbReference type="Pfam" id="PF07943">
    <property type="entry name" value="PBP5_C"/>
    <property type="match status" value="1"/>
</dbReference>
<dbReference type="Proteomes" id="UP000242763">
    <property type="component" value="Unassembled WGS sequence"/>
</dbReference>
<evidence type="ECO:0000256" key="3">
    <source>
        <dbReference type="ARBA" id="ARBA00007164"/>
    </source>
</evidence>
<evidence type="ECO:0000313" key="18">
    <source>
        <dbReference type="EMBL" id="SFJ18147.1"/>
    </source>
</evidence>
<evidence type="ECO:0000256" key="10">
    <source>
        <dbReference type="ARBA" id="ARBA00022984"/>
    </source>
</evidence>
<feature type="signal peptide" evidence="16">
    <location>
        <begin position="1"/>
        <end position="26"/>
    </location>
</feature>
<evidence type="ECO:0000256" key="9">
    <source>
        <dbReference type="ARBA" id="ARBA00022960"/>
    </source>
</evidence>
<dbReference type="UniPathway" id="UPA00219"/>
<dbReference type="SMART" id="SM00936">
    <property type="entry name" value="PBP5_C"/>
    <property type="match status" value="1"/>
</dbReference>
<evidence type="ECO:0000256" key="11">
    <source>
        <dbReference type="ARBA" id="ARBA00023316"/>
    </source>
</evidence>
<dbReference type="AlphaFoldDB" id="A0A1I3PA07"/>
<keyword evidence="8" id="KW-0378">Hydrolase</keyword>
<evidence type="ECO:0000256" key="4">
    <source>
        <dbReference type="ARBA" id="ARBA00012448"/>
    </source>
</evidence>
<accession>A0A1I3PA07</accession>
<gene>
    <name evidence="18" type="ORF">SAMN03080618_02256</name>
</gene>
<keyword evidence="19" id="KW-1185">Reference proteome</keyword>
<feature type="active site" description="Proton acceptor" evidence="13">
    <location>
        <position position="63"/>
    </location>
</feature>
<feature type="active site" description="Acyl-ester intermediate" evidence="13">
    <location>
        <position position="60"/>
    </location>
</feature>
<dbReference type="OrthoDB" id="9795979at2"/>
<dbReference type="InterPro" id="IPR012338">
    <property type="entry name" value="Beta-lactam/transpept-like"/>
</dbReference>
<evidence type="ECO:0000259" key="17">
    <source>
        <dbReference type="SMART" id="SM00936"/>
    </source>
</evidence>
<feature type="chain" id="PRO_5017473114" description="serine-type D-Ala-D-Ala carboxypeptidase" evidence="16">
    <location>
        <begin position="27"/>
        <end position="387"/>
    </location>
</feature>
<reference evidence="19" key="1">
    <citation type="submission" date="2016-10" db="EMBL/GenBank/DDBJ databases">
        <authorList>
            <person name="Varghese N."/>
            <person name="Submissions S."/>
        </authorList>
    </citation>
    <scope>NUCLEOTIDE SEQUENCE [LARGE SCALE GENOMIC DNA]</scope>
    <source>
        <strain evidence="19">DSM 21857</strain>
    </source>
</reference>
<dbReference type="GO" id="GO:0071555">
    <property type="term" value="P:cell wall organization"/>
    <property type="evidence" value="ECO:0007669"/>
    <property type="project" value="UniProtKB-KW"/>
</dbReference>
<comment type="function">
    <text evidence="1">Removes C-terminal D-alanyl residues from sugar-peptide cell wall precursors.</text>
</comment>
<keyword evidence="11" id="KW-0961">Cell wall biogenesis/degradation</keyword>
<dbReference type="GO" id="GO:0008360">
    <property type="term" value="P:regulation of cell shape"/>
    <property type="evidence" value="ECO:0007669"/>
    <property type="project" value="UniProtKB-KW"/>
</dbReference>
<dbReference type="SUPFAM" id="SSF69189">
    <property type="entry name" value="Penicillin-binding protein associated domain"/>
    <property type="match status" value="1"/>
</dbReference>
<evidence type="ECO:0000256" key="7">
    <source>
        <dbReference type="ARBA" id="ARBA00022729"/>
    </source>
</evidence>
<evidence type="ECO:0000256" key="5">
    <source>
        <dbReference type="ARBA" id="ARBA00022645"/>
    </source>
</evidence>
<dbReference type="PANTHER" id="PTHR21581:SF6">
    <property type="entry name" value="TRAFFICKING PROTEIN PARTICLE COMPLEX SUBUNIT 12"/>
    <property type="match status" value="1"/>
</dbReference>
<comment type="pathway">
    <text evidence="2">Cell wall biogenesis; peptidoglycan biosynthesis.</text>
</comment>
<keyword evidence="7 16" id="KW-0732">Signal</keyword>